<accession>A0A6A4PB94</accession>
<dbReference type="OrthoDB" id="678085at2759"/>
<proteinExistence type="predicted"/>
<dbReference type="AlphaFoldDB" id="A0A6A4PB94"/>
<gene>
    <name evidence="1" type="ORF">Lalb_Chr17g0348331</name>
</gene>
<evidence type="ECO:0000313" key="1">
    <source>
        <dbReference type="EMBL" id="KAE9596347.1"/>
    </source>
</evidence>
<dbReference type="EMBL" id="WOCE01000017">
    <property type="protein sequence ID" value="KAE9596347.1"/>
    <property type="molecule type" value="Genomic_DNA"/>
</dbReference>
<reference evidence="2" key="1">
    <citation type="journal article" date="2020" name="Nat. Commun.">
        <title>Genome sequence of the cluster root forming white lupin.</title>
        <authorList>
            <person name="Hufnagel B."/>
            <person name="Marques A."/>
            <person name="Soriano A."/>
            <person name="Marques L."/>
            <person name="Divol F."/>
            <person name="Doumas P."/>
            <person name="Sallet E."/>
            <person name="Mancinotti D."/>
            <person name="Carrere S."/>
            <person name="Marande W."/>
            <person name="Arribat S."/>
            <person name="Keller J."/>
            <person name="Huneau C."/>
            <person name="Blein T."/>
            <person name="Aime D."/>
            <person name="Laguerre M."/>
            <person name="Taylor J."/>
            <person name="Schubert V."/>
            <person name="Nelson M."/>
            <person name="Geu-Flores F."/>
            <person name="Crespi M."/>
            <person name="Gallardo-Guerrero K."/>
            <person name="Delaux P.-M."/>
            <person name="Salse J."/>
            <person name="Berges H."/>
            <person name="Guyot R."/>
            <person name="Gouzy J."/>
            <person name="Peret B."/>
        </authorList>
    </citation>
    <scope>NUCLEOTIDE SEQUENCE [LARGE SCALE GENOMIC DNA]</scope>
    <source>
        <strain evidence="2">cv. Amiga</strain>
    </source>
</reference>
<protein>
    <submittedName>
        <fullName evidence="1">Uncharacterized protein</fullName>
    </submittedName>
</protein>
<sequence>MPLAINNGCRSTNKISDRMKLDDRTTKDHYHPCTNTRKRSAINFDDSRKPIKLPNV</sequence>
<keyword evidence="2" id="KW-1185">Reference proteome</keyword>
<evidence type="ECO:0000313" key="2">
    <source>
        <dbReference type="Proteomes" id="UP000447434"/>
    </source>
</evidence>
<comment type="caution">
    <text evidence="1">The sequence shown here is derived from an EMBL/GenBank/DDBJ whole genome shotgun (WGS) entry which is preliminary data.</text>
</comment>
<organism evidence="1 2">
    <name type="scientific">Lupinus albus</name>
    <name type="common">White lupine</name>
    <name type="synonym">Lupinus termis</name>
    <dbReference type="NCBI Taxonomy" id="3870"/>
    <lineage>
        <taxon>Eukaryota</taxon>
        <taxon>Viridiplantae</taxon>
        <taxon>Streptophyta</taxon>
        <taxon>Embryophyta</taxon>
        <taxon>Tracheophyta</taxon>
        <taxon>Spermatophyta</taxon>
        <taxon>Magnoliopsida</taxon>
        <taxon>eudicotyledons</taxon>
        <taxon>Gunneridae</taxon>
        <taxon>Pentapetalae</taxon>
        <taxon>rosids</taxon>
        <taxon>fabids</taxon>
        <taxon>Fabales</taxon>
        <taxon>Fabaceae</taxon>
        <taxon>Papilionoideae</taxon>
        <taxon>50 kb inversion clade</taxon>
        <taxon>genistoids sensu lato</taxon>
        <taxon>core genistoids</taxon>
        <taxon>Genisteae</taxon>
        <taxon>Lupinus</taxon>
    </lineage>
</organism>
<dbReference type="Proteomes" id="UP000447434">
    <property type="component" value="Chromosome 17"/>
</dbReference>
<name>A0A6A4PB94_LUPAL</name>